<keyword evidence="3" id="KW-0378">Hydrolase</keyword>
<accession>A0A1M5JRI3</accession>
<keyword evidence="4" id="KW-1185">Reference proteome</keyword>
<feature type="region of interest" description="Disordered" evidence="1">
    <location>
        <begin position="1213"/>
        <end position="1254"/>
    </location>
</feature>
<gene>
    <name evidence="3" type="ORF">SAMN05444351_2600</name>
</gene>
<dbReference type="Gene3D" id="3.40.50.300">
    <property type="entry name" value="P-loop containing nucleotide triphosphate hydrolases"/>
    <property type="match status" value="1"/>
</dbReference>
<dbReference type="PROSITE" id="PS51194">
    <property type="entry name" value="HELICASE_CTER"/>
    <property type="match status" value="1"/>
</dbReference>
<protein>
    <submittedName>
        <fullName evidence="3">Helicase conserved C-terminal domain-containing protein</fullName>
    </submittedName>
</protein>
<dbReference type="GO" id="GO:0004386">
    <property type="term" value="F:helicase activity"/>
    <property type="evidence" value="ECO:0007669"/>
    <property type="project" value="UniProtKB-KW"/>
</dbReference>
<evidence type="ECO:0000313" key="4">
    <source>
        <dbReference type="Proteomes" id="UP000184471"/>
    </source>
</evidence>
<dbReference type="SUPFAM" id="SSF52540">
    <property type="entry name" value="P-loop containing nucleoside triphosphate hydrolases"/>
    <property type="match status" value="2"/>
</dbReference>
<evidence type="ECO:0000313" key="3">
    <source>
        <dbReference type="EMBL" id="SHG42563.1"/>
    </source>
</evidence>
<feature type="compositionally biased region" description="Basic and acidic residues" evidence="1">
    <location>
        <begin position="1226"/>
        <end position="1235"/>
    </location>
</feature>
<dbReference type="CDD" id="cd18785">
    <property type="entry name" value="SF2_C"/>
    <property type="match status" value="1"/>
</dbReference>
<feature type="compositionally biased region" description="Acidic residues" evidence="1">
    <location>
        <begin position="1236"/>
        <end position="1247"/>
    </location>
</feature>
<feature type="domain" description="Helicase C-terminal" evidence="2">
    <location>
        <begin position="896"/>
        <end position="1073"/>
    </location>
</feature>
<reference evidence="3 4" key="1">
    <citation type="submission" date="2016-11" db="EMBL/GenBank/DDBJ databases">
        <authorList>
            <person name="Jaros S."/>
            <person name="Januszkiewicz K."/>
            <person name="Wedrychowicz H."/>
        </authorList>
    </citation>
    <scope>NUCLEOTIDE SEQUENCE [LARGE SCALE GENOMIC DNA]</scope>
    <source>
        <strain evidence="3 4">DSM 45408</strain>
    </source>
</reference>
<keyword evidence="3" id="KW-0347">Helicase</keyword>
<dbReference type="EMBL" id="FQVX01000002">
    <property type="protein sequence ID" value="SHG42563.1"/>
    <property type="molecule type" value="Genomic_DNA"/>
</dbReference>
<dbReference type="AlphaFoldDB" id="A0A1M5JRI3"/>
<dbReference type="InterPro" id="IPR027417">
    <property type="entry name" value="P-loop_NTPase"/>
</dbReference>
<dbReference type="STRING" id="1070870.SAMN05444351_2600"/>
<keyword evidence="3" id="KW-0067">ATP-binding</keyword>
<keyword evidence="3" id="KW-0547">Nucleotide-binding</keyword>
<name>A0A1M5JRI3_9ACTN</name>
<dbReference type="Proteomes" id="UP000184471">
    <property type="component" value="Unassembled WGS sequence"/>
</dbReference>
<dbReference type="NCBIfam" id="NF038325">
    <property type="entry name" value="DISARM_DrmAS"/>
    <property type="match status" value="1"/>
</dbReference>
<dbReference type="InterPro" id="IPR001650">
    <property type="entry name" value="Helicase_C-like"/>
</dbReference>
<proteinExistence type="predicted"/>
<dbReference type="Pfam" id="PF00271">
    <property type="entry name" value="Helicase_C"/>
    <property type="match status" value="1"/>
</dbReference>
<evidence type="ECO:0000256" key="1">
    <source>
        <dbReference type="SAM" id="MobiDB-lite"/>
    </source>
</evidence>
<organism evidence="3 4">
    <name type="scientific">Geodermatophilus nigrescens</name>
    <dbReference type="NCBI Taxonomy" id="1070870"/>
    <lineage>
        <taxon>Bacteria</taxon>
        <taxon>Bacillati</taxon>
        <taxon>Actinomycetota</taxon>
        <taxon>Actinomycetes</taxon>
        <taxon>Geodermatophilales</taxon>
        <taxon>Geodermatophilaceae</taxon>
        <taxon>Geodermatophilus</taxon>
    </lineage>
</organism>
<evidence type="ECO:0000259" key="2">
    <source>
        <dbReference type="PROSITE" id="PS51194"/>
    </source>
</evidence>
<sequence>MATSASVRSEIERLLGKDLVGPWDDEAHEVLPQGSTPGERYILGVLAPRGSVLDAGLTDVTASDDGTGEGAGEAAAAAAAGSMAPASLGLSFRVAKTTTRLPVEAAWGRYEQERVDIDTQDGPEQRLAWVRRPEASKTEIDLTVPDDTAPLPGAPMGVVVRWRTRLVGECRFVDVSLVNGQPEPKDRRDAAKLFQVRLAVTALDGHAAVFLPHSDDTHDVAGDTSDVGADGEPVTATDPEVAALTMLYRGALQFAVGRNCAPVVQRRDGEDRAWRLSSTALPTYDIPQTVAPDPSKQPLLAGLQLDMRWLGTADKAEVLRSLAPLASGYATWLEQQAERIEKDPTLARHQQPAKTNLTAARKIAARMQAGLDLLGEDSPRGAQAWQAWQFANLVMADQRQRTEVAALRTSPEQPIGELLKETDRPEQRSWRPFQLAFVLLNLPSLVDPAHVERSLPGADEGNGLLDLLFFPTGGGKTEAYLGLTAFTFAIRRLQGVVGDGADARDGGAGVAVLMRYTLRLLTAQQFQRAAALVCAAEKRRRDAAARAKTEPDFVNPWGDEPFRIGLWVGSGVSPNWYDQAKEAVEAAKDKLGSSAQGNPVQLVTCPWCALPILAKNAECDDDQRRVLLYCADPDGLCAFGRKQSAQYREGLPVVTVDEEVYRLAPTLVIGTVDKFAQLPLNGQTALLFGRVRSRCERHGYRHPDMADKVGCKSVHPAKKEWPTAHPRECTALRPPDLIIQDELHLISGALGTMVGLYETVVDELATWTVNGVRTRPKVVASTATVRRADSQVHALFARDTAVFPPPLFDAGDTFFSEQIPVSDERPGRRYVGVCAHGVRVKQVQIRVAQILLGAAQTEFDKHDGNGKNPADPYMTLVDYFSSTVELAGMRRMVEDDITRRVRRLSRRGLSNRSTPLVLTELTSRINSADIALALSSAANEFVTALDSTAAHQNVVALAKARREATGKAKKAAEEAYAAAVGARAFSERPIDVLLATSMLQVGVDVARLGLMVVTGQPKNSAEYIQASSRVGRDPKRPGLVTVIYNWARPRDLAHFETFAHFHETAYAKVEALSVTPFADRALDRGLAAVLVALVRHLRPEFESEGGAHKVPDHRTAADVAHAVEVVARRAEYVTGDPAVGVRVRRQANTLLDEWVYRRKTLEAGGLTYRKQGDTQHPLLVSSPTRWDEFSVGWSLREVEPEINLIVDVPAPEIAGSPGWSYGPPQDKAEKPATDEPRDDDEDEDDDVLLSAKGGLDEVGQVAARPLVAAAPVGEPAL</sequence>